<feature type="compositionally biased region" description="Polar residues" evidence="1">
    <location>
        <begin position="54"/>
        <end position="64"/>
    </location>
</feature>
<dbReference type="Proteomes" id="UP000006701">
    <property type="component" value="Unassembled WGS sequence"/>
</dbReference>
<evidence type="ECO:0000256" key="1">
    <source>
        <dbReference type="SAM" id="MobiDB-lite"/>
    </source>
</evidence>
<name>A1C699_ASPCL</name>
<dbReference type="OrthoDB" id="2935572at2759"/>
<dbReference type="RefSeq" id="XP_001275346.1">
    <property type="nucleotide sequence ID" value="XM_001275345.1"/>
</dbReference>
<dbReference type="Gene3D" id="3.30.70.330">
    <property type="match status" value="2"/>
</dbReference>
<proteinExistence type="predicted"/>
<dbReference type="HOGENOM" id="CLU_043434_0_0_1"/>
<evidence type="ECO:0000313" key="4">
    <source>
        <dbReference type="Proteomes" id="UP000006701"/>
    </source>
</evidence>
<reference evidence="3 4" key="1">
    <citation type="journal article" date="2008" name="PLoS Genet.">
        <title>Genomic islands in the pathogenic filamentous fungus Aspergillus fumigatus.</title>
        <authorList>
            <person name="Fedorova N.D."/>
            <person name="Khaldi N."/>
            <person name="Joardar V.S."/>
            <person name="Maiti R."/>
            <person name="Amedeo P."/>
            <person name="Anderson M.J."/>
            <person name="Crabtree J."/>
            <person name="Silva J.C."/>
            <person name="Badger J.H."/>
            <person name="Albarraq A."/>
            <person name="Angiuoli S."/>
            <person name="Bussey H."/>
            <person name="Bowyer P."/>
            <person name="Cotty P.J."/>
            <person name="Dyer P.S."/>
            <person name="Egan A."/>
            <person name="Galens K."/>
            <person name="Fraser-Liggett C.M."/>
            <person name="Haas B.J."/>
            <person name="Inman J.M."/>
            <person name="Kent R."/>
            <person name="Lemieux S."/>
            <person name="Malavazi I."/>
            <person name="Orvis J."/>
            <person name="Roemer T."/>
            <person name="Ronning C.M."/>
            <person name="Sundaram J.P."/>
            <person name="Sutton G."/>
            <person name="Turner G."/>
            <person name="Venter J.C."/>
            <person name="White O.R."/>
            <person name="Whitty B.R."/>
            <person name="Youngman P."/>
            <person name="Wolfe K.H."/>
            <person name="Goldman G.H."/>
            <person name="Wortman J.R."/>
            <person name="Jiang B."/>
            <person name="Denning D.W."/>
            <person name="Nierman W.C."/>
        </authorList>
    </citation>
    <scope>NUCLEOTIDE SEQUENCE [LARGE SCALE GENOMIC DNA]</scope>
    <source>
        <strain evidence="4">ATCC 1007 / CBS 513.65 / DSM 816 / NCTC 3887 / NRRL 1</strain>
    </source>
</reference>
<dbReference type="SMART" id="SM00360">
    <property type="entry name" value="RRM"/>
    <property type="match status" value="1"/>
</dbReference>
<dbReference type="OMA" id="MRIGFYP"/>
<keyword evidence="4" id="KW-1185">Reference proteome</keyword>
<evidence type="ECO:0000259" key="2">
    <source>
        <dbReference type="SMART" id="SM00360"/>
    </source>
</evidence>
<dbReference type="CDD" id="cd12261">
    <property type="entry name" value="RRM1_3_MRN1"/>
    <property type="match status" value="1"/>
</dbReference>
<dbReference type="GeneID" id="4707631"/>
<sequence>MSSITPYGGIHPGNSPQSLKVILVYGSPPPNPSETIGRSCENGPIEHEAHSRTCSDSPRGQVTGTHRIPRSNEEDSSDEGVGASQSSDEKEDYEDSRSPDSSTTQAEQRTLFIRGLPDRVTLRDIIDAVRGGALLHVYLRARDHTANVSFVDPAAAQEFLQYTRSFGLYLAGKRVEVLWNDRQFYLPHYVESKINNGASRNMVIYNVNKSITEPLIRRDLDHIHNLIVVDIKFKQGNAYISTNSVHNALFARSCMMSRATYKGMRIGFFSDECAAPRAKVQNGPRKEARAPMKKPIPASNRFQLLSLEGARDDNSEEYGSLHSTFDSHYSDEGIAWVENRVPA</sequence>
<dbReference type="InterPro" id="IPR035979">
    <property type="entry name" value="RBD_domain_sf"/>
</dbReference>
<dbReference type="GO" id="GO:0003723">
    <property type="term" value="F:RNA binding"/>
    <property type="evidence" value="ECO:0007669"/>
    <property type="project" value="InterPro"/>
</dbReference>
<feature type="domain" description="RRM" evidence="2">
    <location>
        <begin position="110"/>
        <end position="178"/>
    </location>
</feature>
<dbReference type="STRING" id="344612.A1C699"/>
<gene>
    <name evidence="3" type="ORF">ACLA_069500</name>
</gene>
<feature type="compositionally biased region" description="Polar residues" evidence="1">
    <location>
        <begin position="99"/>
        <end position="108"/>
    </location>
</feature>
<dbReference type="InterPro" id="IPR012677">
    <property type="entry name" value="Nucleotide-bd_a/b_plait_sf"/>
</dbReference>
<feature type="compositionally biased region" description="Basic and acidic residues" evidence="1">
    <location>
        <begin position="44"/>
        <end position="53"/>
    </location>
</feature>
<dbReference type="InterPro" id="IPR000504">
    <property type="entry name" value="RRM_dom"/>
</dbReference>
<dbReference type="eggNOG" id="KOG0118">
    <property type="taxonomic scope" value="Eukaryota"/>
</dbReference>
<evidence type="ECO:0000313" key="3">
    <source>
        <dbReference type="EMBL" id="EAW13920.1"/>
    </source>
</evidence>
<dbReference type="KEGG" id="act:ACLA_069500"/>
<dbReference type="EMBL" id="DS027045">
    <property type="protein sequence ID" value="EAW13920.1"/>
    <property type="molecule type" value="Genomic_DNA"/>
</dbReference>
<protein>
    <recommendedName>
        <fullName evidence="2">RRM domain-containing protein</fullName>
    </recommendedName>
</protein>
<dbReference type="SUPFAM" id="SSF54928">
    <property type="entry name" value="RNA-binding domain, RBD"/>
    <property type="match status" value="1"/>
</dbReference>
<organism evidence="3 4">
    <name type="scientific">Aspergillus clavatus (strain ATCC 1007 / CBS 513.65 / DSM 816 / NCTC 3887 / NRRL 1 / QM 1276 / 107)</name>
    <dbReference type="NCBI Taxonomy" id="344612"/>
    <lineage>
        <taxon>Eukaryota</taxon>
        <taxon>Fungi</taxon>
        <taxon>Dikarya</taxon>
        <taxon>Ascomycota</taxon>
        <taxon>Pezizomycotina</taxon>
        <taxon>Eurotiomycetes</taxon>
        <taxon>Eurotiomycetidae</taxon>
        <taxon>Eurotiales</taxon>
        <taxon>Aspergillaceae</taxon>
        <taxon>Aspergillus</taxon>
        <taxon>Aspergillus subgen. Fumigati</taxon>
    </lineage>
</organism>
<accession>A1C699</accession>
<dbReference type="VEuPathDB" id="FungiDB:ACLA_069500"/>
<dbReference type="AlphaFoldDB" id="A1C699"/>
<feature type="region of interest" description="Disordered" evidence="1">
    <location>
        <begin position="1"/>
        <end position="110"/>
    </location>
</feature>